<gene>
    <name evidence="4" type="ORF">US19_C0006G0004</name>
</gene>
<keyword evidence="1 4" id="KW-0808">Transferase</keyword>
<sequence>MKILIFSWRDPKHPLAGGAEQVVHEHSKGWIKAGHEVTLFSSRFNDSNKFEVLDGVKIIRKGYQYLGVQIAAFVYYMGNHENYDLVIDQFHGLPFFTPLYARKPKIALIQETARNVWFLNPLPFPVNWIVGVLGYFGEPFIFLIYRFTKFATGSQSAKADVSKFFIPLSNITVWPHGVIVNLHRKKTSKEKLPTIAYLGVLSKDKGIEDALKCFAYLRNKGNYQFWIIGKPETEKYGKYIVNLTKKFKMQKKVKYWGYVSQLKKFELLSRAHLLINSSSREGWGLVNIEANAVGTPVVSYRSAGLVDSVKDGVSGVVVKDNTPLKLAETVDEILNDNLFYKKLQNGAINWSKKFNWDLSVKISLKTLRNVRRKFPHP</sequence>
<dbReference type="InterPro" id="IPR001296">
    <property type="entry name" value="Glyco_trans_1"/>
</dbReference>
<dbReference type="EMBL" id="LBSA01000006">
    <property type="protein sequence ID" value="KKQ10362.1"/>
    <property type="molecule type" value="Genomic_DNA"/>
</dbReference>
<dbReference type="PANTHER" id="PTHR46401">
    <property type="entry name" value="GLYCOSYLTRANSFERASE WBBK-RELATED"/>
    <property type="match status" value="1"/>
</dbReference>
<dbReference type="Gene3D" id="3.40.50.2000">
    <property type="entry name" value="Glycogen Phosphorylase B"/>
    <property type="match status" value="2"/>
</dbReference>
<dbReference type="PANTHER" id="PTHR46401:SF2">
    <property type="entry name" value="GLYCOSYLTRANSFERASE WBBK-RELATED"/>
    <property type="match status" value="1"/>
</dbReference>
<accession>A0A0G0EY18</accession>
<feature type="domain" description="Glycosyl transferase family 1" evidence="2">
    <location>
        <begin position="183"/>
        <end position="349"/>
    </location>
</feature>
<name>A0A0G0EY18_9BACT</name>
<evidence type="ECO:0000313" key="4">
    <source>
        <dbReference type="EMBL" id="KKQ10362.1"/>
    </source>
</evidence>
<dbReference type="SUPFAM" id="SSF53756">
    <property type="entry name" value="UDP-Glycosyltransferase/glycogen phosphorylase"/>
    <property type="match status" value="1"/>
</dbReference>
<proteinExistence type="predicted"/>
<evidence type="ECO:0000256" key="1">
    <source>
        <dbReference type="ARBA" id="ARBA00022679"/>
    </source>
</evidence>
<dbReference type="GO" id="GO:0016757">
    <property type="term" value="F:glycosyltransferase activity"/>
    <property type="evidence" value="ECO:0007669"/>
    <property type="project" value="InterPro"/>
</dbReference>
<comment type="caution">
    <text evidence="4">The sequence shown here is derived from an EMBL/GenBank/DDBJ whole genome shotgun (WGS) entry which is preliminary data.</text>
</comment>
<evidence type="ECO:0000259" key="3">
    <source>
        <dbReference type="Pfam" id="PF13439"/>
    </source>
</evidence>
<dbReference type="InterPro" id="IPR028098">
    <property type="entry name" value="Glyco_trans_4-like_N"/>
</dbReference>
<protein>
    <submittedName>
        <fullName evidence="4">Glycosyl transferase group 1</fullName>
    </submittedName>
</protein>
<evidence type="ECO:0000313" key="5">
    <source>
        <dbReference type="Proteomes" id="UP000034492"/>
    </source>
</evidence>
<dbReference type="Pfam" id="PF13439">
    <property type="entry name" value="Glyco_transf_4"/>
    <property type="match status" value="1"/>
</dbReference>
<feature type="domain" description="Glycosyltransferase subfamily 4-like N-terminal" evidence="3">
    <location>
        <begin position="17"/>
        <end position="178"/>
    </location>
</feature>
<dbReference type="Pfam" id="PF00534">
    <property type="entry name" value="Glycos_transf_1"/>
    <property type="match status" value="1"/>
</dbReference>
<reference evidence="4 5" key="1">
    <citation type="journal article" date="2015" name="Nature">
        <title>rRNA introns, odd ribosomes, and small enigmatic genomes across a large radiation of phyla.</title>
        <authorList>
            <person name="Brown C.T."/>
            <person name="Hug L.A."/>
            <person name="Thomas B.C."/>
            <person name="Sharon I."/>
            <person name="Castelle C.J."/>
            <person name="Singh A."/>
            <person name="Wilkins M.J."/>
            <person name="Williams K.H."/>
            <person name="Banfield J.F."/>
        </authorList>
    </citation>
    <scope>NUCLEOTIDE SEQUENCE [LARGE SCALE GENOMIC DNA]</scope>
</reference>
<dbReference type="AlphaFoldDB" id="A0A0G0EY18"/>
<dbReference type="Proteomes" id="UP000034492">
    <property type="component" value="Unassembled WGS sequence"/>
</dbReference>
<evidence type="ECO:0000259" key="2">
    <source>
        <dbReference type="Pfam" id="PF00534"/>
    </source>
</evidence>
<dbReference type="CDD" id="cd03801">
    <property type="entry name" value="GT4_PimA-like"/>
    <property type="match status" value="1"/>
</dbReference>
<organism evidence="4 5">
    <name type="scientific">Candidatus Daviesbacteria bacterium GW2011_GWB1_36_5</name>
    <dbReference type="NCBI Taxonomy" id="1618426"/>
    <lineage>
        <taxon>Bacteria</taxon>
        <taxon>Candidatus Daviesiibacteriota</taxon>
    </lineage>
</organism>